<keyword evidence="3" id="KW-1185">Reference proteome</keyword>
<name>A0A9Q1QKU8_9CARY</name>
<sequence>MDNLTPITGLIMTLFESLYFKILILASFSFRWHCLEKGISKINKRAKRVVPIGINKLYSYFVIYVVSILRRVSARKEGQSVKAIPSPTPMVQNDEAQVRGKMPFEGSVSGANKSAKTGGGRKWAAMLFEKLDSLLEFINERNKRKACAIEPAPSLADALAKLLTFDLETSLFSFAYALMENP</sequence>
<comment type="caution">
    <text evidence="2">The sequence shown here is derived from an EMBL/GenBank/DDBJ whole genome shotgun (WGS) entry which is preliminary data.</text>
</comment>
<organism evidence="2 3">
    <name type="scientific">Carnegiea gigantea</name>
    <dbReference type="NCBI Taxonomy" id="171969"/>
    <lineage>
        <taxon>Eukaryota</taxon>
        <taxon>Viridiplantae</taxon>
        <taxon>Streptophyta</taxon>
        <taxon>Embryophyta</taxon>
        <taxon>Tracheophyta</taxon>
        <taxon>Spermatophyta</taxon>
        <taxon>Magnoliopsida</taxon>
        <taxon>eudicotyledons</taxon>
        <taxon>Gunneridae</taxon>
        <taxon>Pentapetalae</taxon>
        <taxon>Caryophyllales</taxon>
        <taxon>Cactineae</taxon>
        <taxon>Cactaceae</taxon>
        <taxon>Cactoideae</taxon>
        <taxon>Echinocereeae</taxon>
        <taxon>Carnegiea</taxon>
    </lineage>
</organism>
<accession>A0A9Q1QKU8</accession>
<keyword evidence="1" id="KW-1133">Transmembrane helix</keyword>
<dbReference type="EMBL" id="JAKOGI010000061">
    <property type="protein sequence ID" value="KAJ8446067.1"/>
    <property type="molecule type" value="Genomic_DNA"/>
</dbReference>
<keyword evidence="1" id="KW-0472">Membrane</keyword>
<protein>
    <submittedName>
        <fullName evidence="2">Uncharacterized protein</fullName>
    </submittedName>
</protein>
<gene>
    <name evidence="2" type="ORF">Cgig2_017569</name>
</gene>
<feature type="transmembrane region" description="Helical" evidence="1">
    <location>
        <begin position="49"/>
        <end position="69"/>
    </location>
</feature>
<dbReference type="Proteomes" id="UP001153076">
    <property type="component" value="Unassembled WGS sequence"/>
</dbReference>
<reference evidence="2" key="1">
    <citation type="submission" date="2022-04" db="EMBL/GenBank/DDBJ databases">
        <title>Carnegiea gigantea Genome sequencing and assembly v2.</title>
        <authorList>
            <person name="Copetti D."/>
            <person name="Sanderson M.J."/>
            <person name="Burquez A."/>
            <person name="Wojciechowski M.F."/>
        </authorList>
    </citation>
    <scope>NUCLEOTIDE SEQUENCE</scope>
    <source>
        <strain evidence="2">SGP5-SGP5p</strain>
        <tissue evidence="2">Aerial part</tissue>
    </source>
</reference>
<evidence type="ECO:0000313" key="2">
    <source>
        <dbReference type="EMBL" id="KAJ8446067.1"/>
    </source>
</evidence>
<keyword evidence="1" id="KW-0812">Transmembrane</keyword>
<evidence type="ECO:0000313" key="3">
    <source>
        <dbReference type="Proteomes" id="UP001153076"/>
    </source>
</evidence>
<evidence type="ECO:0000256" key="1">
    <source>
        <dbReference type="SAM" id="Phobius"/>
    </source>
</evidence>
<dbReference type="AlphaFoldDB" id="A0A9Q1QKU8"/>
<proteinExistence type="predicted"/>
<feature type="transmembrane region" description="Helical" evidence="1">
    <location>
        <begin position="6"/>
        <end position="28"/>
    </location>
</feature>